<keyword evidence="5" id="KW-1185">Reference proteome</keyword>
<dbReference type="InterPro" id="IPR000008">
    <property type="entry name" value="C2_dom"/>
</dbReference>
<dbReference type="CDD" id="cd00030">
    <property type="entry name" value="C2"/>
    <property type="match status" value="2"/>
</dbReference>
<organism evidence="4 5">
    <name type="scientific">Tritrichomonas musculus</name>
    <dbReference type="NCBI Taxonomy" id="1915356"/>
    <lineage>
        <taxon>Eukaryota</taxon>
        <taxon>Metamonada</taxon>
        <taxon>Parabasalia</taxon>
        <taxon>Tritrichomonadida</taxon>
        <taxon>Tritrichomonadidae</taxon>
        <taxon>Tritrichomonas</taxon>
    </lineage>
</organism>
<evidence type="ECO:0000313" key="4">
    <source>
        <dbReference type="EMBL" id="KAK8885160.1"/>
    </source>
</evidence>
<accession>A0ABR2K216</accession>
<dbReference type="Pfam" id="PF00168">
    <property type="entry name" value="C2"/>
    <property type="match status" value="2"/>
</dbReference>
<gene>
    <name evidence="4" type="ORF">M9Y10_044289</name>
</gene>
<sequence>MTNKFVIDPSNYRIIKKINSGGFGQVYTVQNTESKEVCAAKVVNSSGSQSRTMINREIGVMMRMQHPTIIKFYGYSLIDFEGNENTVMFMQYAPNGTLADILNDVRQGLADHSYDNTIRQKILIGISRGMMYLHQHHVMHRDLKPENILIDENFEPHITDFGLSKFYNTGQTNDHTQTIGTSIYISPETIEGGNYNYKADVYSFGILMYEIVTDLVPYPDLENRKISFLQLSRKILNEDYRPSFDEHPIKESIQELIEKCWSRDPNTRPTFEEIFNRLAYNIEESVDDIFQTGEEGKYYLEGVDVNEVLFYADEISDDKGNFASNSSSIDDLKKLITNLVNKNERWANDFKKVLEENAQMKQKISQLEKESEESTKNINLLLTQNEQSVNDIQRLSDENNQMKQQISKLEKENEDSAKSIKKLQSDKKKMKQKISNLQKQDATKDQPEKSESKLSERSSDNILTENSSFAQSNKPQLGYIKIHVFGGKKLKKMDTIGNSDPYMTFEIKGDSDSKVKTSVVPNNLNPEWNEDLILEVPDIKNNCFLINLWDQDISKDDRMMNEMEISTVTIPIGKKQIFNDTIYLKKKEAGSIHFEYELFTGSKPINLLDSFRVKKERRTRSSEKFQIIKNIENSPLLISSKPQKGYLKIHVVDGRKLKKMDAIGKSDPYMTFEVKGYTNSKVKTRVISNNLNPEWNEDLILEIPDIKTNCVLINLWDEDIKNDDRMMNEMEMATATIPIGQKQTFNEAIYLKKKEAGVIHFDFQLFTGSKPK</sequence>
<dbReference type="PROSITE" id="PS50011">
    <property type="entry name" value="PROTEIN_KINASE_DOM"/>
    <property type="match status" value="1"/>
</dbReference>
<reference evidence="4 5" key="1">
    <citation type="submission" date="2024-04" db="EMBL/GenBank/DDBJ databases">
        <title>Tritrichomonas musculus Genome.</title>
        <authorList>
            <person name="Alves-Ferreira E."/>
            <person name="Grigg M."/>
            <person name="Lorenzi H."/>
            <person name="Galac M."/>
        </authorList>
    </citation>
    <scope>NUCLEOTIDE SEQUENCE [LARGE SCALE GENOMIC DNA]</scope>
    <source>
        <strain evidence="4 5">EAF2021</strain>
    </source>
</reference>
<dbReference type="InterPro" id="IPR035892">
    <property type="entry name" value="C2_domain_sf"/>
</dbReference>
<dbReference type="PROSITE" id="PS00108">
    <property type="entry name" value="PROTEIN_KINASE_ST"/>
    <property type="match status" value="1"/>
</dbReference>
<dbReference type="PRINTS" id="PR00109">
    <property type="entry name" value="TYRKINASE"/>
</dbReference>
<dbReference type="PANTHER" id="PTHR44329:SF214">
    <property type="entry name" value="PROTEIN KINASE DOMAIN-CONTAINING PROTEIN"/>
    <property type="match status" value="1"/>
</dbReference>
<dbReference type="InterPro" id="IPR051681">
    <property type="entry name" value="Ser/Thr_Kinases-Pseudokinases"/>
</dbReference>
<dbReference type="InterPro" id="IPR001245">
    <property type="entry name" value="Ser-Thr/Tyr_kinase_cat_dom"/>
</dbReference>
<comment type="caution">
    <text evidence="4">The sequence shown here is derived from an EMBL/GenBank/DDBJ whole genome shotgun (WGS) entry which is preliminary data.</text>
</comment>
<evidence type="ECO:0000259" key="2">
    <source>
        <dbReference type="PROSITE" id="PS50004"/>
    </source>
</evidence>
<feature type="region of interest" description="Disordered" evidence="1">
    <location>
        <begin position="400"/>
        <end position="468"/>
    </location>
</feature>
<dbReference type="SMART" id="SM00220">
    <property type="entry name" value="S_TKc"/>
    <property type="match status" value="1"/>
</dbReference>
<dbReference type="SUPFAM" id="SSF49562">
    <property type="entry name" value="C2 domain (Calcium/lipid-binding domain, CaLB)"/>
    <property type="match status" value="2"/>
</dbReference>
<dbReference type="InterPro" id="IPR011009">
    <property type="entry name" value="Kinase-like_dom_sf"/>
</dbReference>
<dbReference type="InterPro" id="IPR000719">
    <property type="entry name" value="Prot_kinase_dom"/>
</dbReference>
<evidence type="ECO:0000256" key="1">
    <source>
        <dbReference type="SAM" id="MobiDB-lite"/>
    </source>
</evidence>
<dbReference type="InterPro" id="IPR008271">
    <property type="entry name" value="Ser/Thr_kinase_AS"/>
</dbReference>
<proteinExistence type="predicted"/>
<evidence type="ECO:0000259" key="3">
    <source>
        <dbReference type="PROSITE" id="PS50011"/>
    </source>
</evidence>
<dbReference type="Pfam" id="PF00069">
    <property type="entry name" value="Pkinase"/>
    <property type="match status" value="1"/>
</dbReference>
<feature type="compositionally biased region" description="Basic and acidic residues" evidence="1">
    <location>
        <begin position="408"/>
        <end position="427"/>
    </location>
</feature>
<dbReference type="Gene3D" id="2.60.40.150">
    <property type="entry name" value="C2 domain"/>
    <property type="match status" value="2"/>
</dbReference>
<feature type="compositionally biased region" description="Basic and acidic residues" evidence="1">
    <location>
        <begin position="441"/>
        <end position="459"/>
    </location>
</feature>
<dbReference type="SMART" id="SM00239">
    <property type="entry name" value="C2"/>
    <property type="match status" value="2"/>
</dbReference>
<dbReference type="PANTHER" id="PTHR44329">
    <property type="entry name" value="SERINE/THREONINE-PROTEIN KINASE TNNI3K-RELATED"/>
    <property type="match status" value="1"/>
</dbReference>
<evidence type="ECO:0000313" key="5">
    <source>
        <dbReference type="Proteomes" id="UP001470230"/>
    </source>
</evidence>
<dbReference type="Gene3D" id="1.10.510.10">
    <property type="entry name" value="Transferase(Phosphotransferase) domain 1"/>
    <property type="match status" value="1"/>
</dbReference>
<feature type="domain" description="C2" evidence="2">
    <location>
        <begin position="623"/>
        <end position="747"/>
    </location>
</feature>
<feature type="domain" description="Protein kinase" evidence="3">
    <location>
        <begin position="12"/>
        <end position="280"/>
    </location>
</feature>
<protein>
    <submittedName>
        <fullName evidence="4">Uncharacterized protein</fullName>
    </submittedName>
</protein>
<dbReference type="EMBL" id="JAPFFF010000008">
    <property type="protein sequence ID" value="KAK8885160.1"/>
    <property type="molecule type" value="Genomic_DNA"/>
</dbReference>
<dbReference type="PROSITE" id="PS50004">
    <property type="entry name" value="C2"/>
    <property type="match status" value="2"/>
</dbReference>
<feature type="domain" description="C2" evidence="2">
    <location>
        <begin position="459"/>
        <end position="580"/>
    </location>
</feature>
<name>A0ABR2K216_9EUKA</name>
<dbReference type="Proteomes" id="UP001470230">
    <property type="component" value="Unassembled WGS sequence"/>
</dbReference>
<dbReference type="SUPFAM" id="SSF56112">
    <property type="entry name" value="Protein kinase-like (PK-like)"/>
    <property type="match status" value="1"/>
</dbReference>